<dbReference type="AlphaFoldDB" id="A0A3B4F0I0"/>
<reference evidence="1" key="1">
    <citation type="submission" date="2023-09" db="UniProtKB">
        <authorList>
            <consortium name="Ensembl"/>
        </authorList>
    </citation>
    <scope>IDENTIFICATION</scope>
</reference>
<dbReference type="GeneTree" id="ENSGT00940000177017"/>
<dbReference type="SUPFAM" id="SSF56219">
    <property type="entry name" value="DNase I-like"/>
    <property type="match status" value="1"/>
</dbReference>
<accession>A0A3B4F0I0</accession>
<organism evidence="1">
    <name type="scientific">Pundamilia nyererei</name>
    <dbReference type="NCBI Taxonomy" id="303518"/>
    <lineage>
        <taxon>Eukaryota</taxon>
        <taxon>Metazoa</taxon>
        <taxon>Chordata</taxon>
        <taxon>Craniata</taxon>
        <taxon>Vertebrata</taxon>
        <taxon>Euteleostomi</taxon>
        <taxon>Actinopterygii</taxon>
        <taxon>Neopterygii</taxon>
        <taxon>Teleostei</taxon>
        <taxon>Neoteleostei</taxon>
        <taxon>Acanthomorphata</taxon>
        <taxon>Ovalentaria</taxon>
        <taxon>Cichlomorphae</taxon>
        <taxon>Cichliformes</taxon>
        <taxon>Cichlidae</taxon>
        <taxon>African cichlids</taxon>
        <taxon>Pseudocrenilabrinae</taxon>
        <taxon>Haplochromini</taxon>
        <taxon>Pundamilia</taxon>
    </lineage>
</organism>
<proteinExistence type="predicted"/>
<evidence type="ECO:0000313" key="1">
    <source>
        <dbReference type="Ensembl" id="ENSPNYP00000003985.1"/>
    </source>
</evidence>
<dbReference type="Ensembl" id="ENSPNYT00000004086.1">
    <property type="protein sequence ID" value="ENSPNYP00000003985.1"/>
    <property type="gene ID" value="ENSPNYG00000003086.1"/>
</dbReference>
<dbReference type="InterPro" id="IPR036691">
    <property type="entry name" value="Endo/exonu/phosph_ase_sf"/>
</dbReference>
<dbReference type="STRING" id="303518.ENSPNYP00000003985"/>
<protein>
    <recommendedName>
        <fullName evidence="2">Endonuclease/exonuclease/phosphatase domain-containing protein</fullName>
    </recommendedName>
</protein>
<sequence>RHCHYRDTFWKSDQEFLEEEASSSLHTQEDFSKLDWEERAAVCFLILCNAYANHLKELSHKYSTNNLILGGDFNMVYDKWLDRSHSKFQSHHISSFLHNFCLELSLIDPWRLANPLVQSFSWFKALKWESVAVLAPLLEGSPFASIQASSR</sequence>
<dbReference type="Gene3D" id="3.60.10.10">
    <property type="entry name" value="Endonuclease/exonuclease/phosphatase"/>
    <property type="match status" value="1"/>
</dbReference>
<name>A0A3B4F0I0_9CICH</name>
<evidence type="ECO:0008006" key="2">
    <source>
        <dbReference type="Google" id="ProtNLM"/>
    </source>
</evidence>